<gene>
    <name evidence="2" type="ORF">JFN93_12395</name>
</gene>
<dbReference type="AlphaFoldDB" id="A0A8J7JDY0"/>
<keyword evidence="1" id="KW-0472">Membrane</keyword>
<protein>
    <submittedName>
        <fullName evidence="2">Exopolysaccharide biosynthesis protein</fullName>
    </submittedName>
</protein>
<keyword evidence="1" id="KW-1133">Transmembrane helix</keyword>
<reference evidence="2" key="1">
    <citation type="submission" date="2020-12" db="EMBL/GenBank/DDBJ databases">
        <title>Geomonas sp. Red875, isolated from river sediment.</title>
        <authorList>
            <person name="Xu Z."/>
            <person name="Zhang Z."/>
            <person name="Masuda Y."/>
            <person name="Itoh H."/>
            <person name="Senoo K."/>
        </authorList>
    </citation>
    <scope>NUCLEOTIDE SEQUENCE</scope>
    <source>
        <strain evidence="2">Red875</strain>
    </source>
</reference>
<name>A0A8J7JDY0_9BACT</name>
<feature type="transmembrane region" description="Helical" evidence="1">
    <location>
        <begin position="59"/>
        <end position="77"/>
    </location>
</feature>
<dbReference type="EMBL" id="JAEMHM010000009">
    <property type="protein sequence ID" value="MBJ6725511.1"/>
    <property type="molecule type" value="Genomic_DNA"/>
</dbReference>
<keyword evidence="1" id="KW-0812">Transmembrane</keyword>
<feature type="transmembrane region" description="Helical" evidence="1">
    <location>
        <begin position="173"/>
        <end position="194"/>
    </location>
</feature>
<dbReference type="InterPro" id="IPR010331">
    <property type="entry name" value="ExoD"/>
</dbReference>
<feature type="transmembrane region" description="Helical" evidence="1">
    <location>
        <begin position="126"/>
        <end position="145"/>
    </location>
</feature>
<proteinExistence type="predicted"/>
<accession>A0A8J7JDY0</accession>
<keyword evidence="3" id="KW-1185">Reference proteome</keyword>
<sequence length="195" mass="21332">MRYDLTNLEQVLRRIEESTATADRVSLGIIVEEVGGRSFGTLLVIAGVLMTSPFSGIPGMPTMLGTLVLLIALQLLLRRDHFWLPQFILKRSVSASMLLKAVAWLHRPARLIDRWLRPRLLVFTRHTSRCTIAILCLVIAATMPMMELVPFSVHGAGIALTAFGLSLIARDGLLALLAFIITAATLLGIGYSLLG</sequence>
<evidence type="ECO:0000256" key="1">
    <source>
        <dbReference type="SAM" id="Phobius"/>
    </source>
</evidence>
<dbReference type="PIRSF" id="PIRSF033239">
    <property type="entry name" value="ExoD"/>
    <property type="match status" value="1"/>
</dbReference>
<dbReference type="Pfam" id="PF06055">
    <property type="entry name" value="ExoD"/>
    <property type="match status" value="1"/>
</dbReference>
<dbReference type="PANTHER" id="PTHR41795">
    <property type="entry name" value="EXOPOLYSACCHARIDE SYNTHESIS PROTEIN"/>
    <property type="match status" value="1"/>
</dbReference>
<dbReference type="RefSeq" id="WP_199384402.1">
    <property type="nucleotide sequence ID" value="NZ_JAEMHM010000009.1"/>
</dbReference>
<organism evidence="2 3">
    <name type="scientific">Geomesophilobacter sediminis</name>
    <dbReference type="NCBI Taxonomy" id="2798584"/>
    <lineage>
        <taxon>Bacteria</taxon>
        <taxon>Pseudomonadati</taxon>
        <taxon>Thermodesulfobacteriota</taxon>
        <taxon>Desulfuromonadia</taxon>
        <taxon>Geobacterales</taxon>
        <taxon>Geobacteraceae</taxon>
        <taxon>Geomesophilobacter</taxon>
    </lineage>
</organism>
<evidence type="ECO:0000313" key="2">
    <source>
        <dbReference type="EMBL" id="MBJ6725511.1"/>
    </source>
</evidence>
<evidence type="ECO:0000313" key="3">
    <source>
        <dbReference type="Proteomes" id="UP000636888"/>
    </source>
</evidence>
<dbReference type="Proteomes" id="UP000636888">
    <property type="component" value="Unassembled WGS sequence"/>
</dbReference>
<comment type="caution">
    <text evidence="2">The sequence shown here is derived from an EMBL/GenBank/DDBJ whole genome shotgun (WGS) entry which is preliminary data.</text>
</comment>
<dbReference type="PANTHER" id="PTHR41795:SF1">
    <property type="entry name" value="EXOPOLYSACCHARIDE SYNTHESIS PROTEIN"/>
    <property type="match status" value="1"/>
</dbReference>